<dbReference type="InterPro" id="IPR001647">
    <property type="entry name" value="HTH_TetR"/>
</dbReference>
<dbReference type="SUPFAM" id="SSF46689">
    <property type="entry name" value="Homeodomain-like"/>
    <property type="match status" value="1"/>
</dbReference>
<dbReference type="PANTHER" id="PTHR30055:SF234">
    <property type="entry name" value="HTH-TYPE TRANSCRIPTIONAL REGULATOR BETI"/>
    <property type="match status" value="1"/>
</dbReference>
<evidence type="ECO:0000256" key="3">
    <source>
        <dbReference type="ARBA" id="ARBA00023163"/>
    </source>
</evidence>
<evidence type="ECO:0000313" key="7">
    <source>
        <dbReference type="Proteomes" id="UP000321798"/>
    </source>
</evidence>
<name>A0A512P9I8_9CELL</name>
<dbReference type="SUPFAM" id="SSF48498">
    <property type="entry name" value="Tetracyclin repressor-like, C-terminal domain"/>
    <property type="match status" value="1"/>
</dbReference>
<evidence type="ECO:0000259" key="5">
    <source>
        <dbReference type="PROSITE" id="PS50977"/>
    </source>
</evidence>
<dbReference type="AlphaFoldDB" id="A0A512P9I8"/>
<gene>
    <name evidence="6" type="ORF">CSO01_05070</name>
</gene>
<reference evidence="6 7" key="1">
    <citation type="submission" date="2019-07" db="EMBL/GenBank/DDBJ databases">
        <title>Whole genome shotgun sequence of Cellulomonas soli NBRC 109434.</title>
        <authorList>
            <person name="Hosoyama A."/>
            <person name="Uohara A."/>
            <person name="Ohji S."/>
            <person name="Ichikawa N."/>
        </authorList>
    </citation>
    <scope>NUCLEOTIDE SEQUENCE [LARGE SCALE GENOMIC DNA]</scope>
    <source>
        <strain evidence="6 7">NBRC 109434</strain>
    </source>
</reference>
<keyword evidence="2 4" id="KW-0238">DNA-binding</keyword>
<dbReference type="EMBL" id="BKAL01000002">
    <property type="protein sequence ID" value="GEP67792.1"/>
    <property type="molecule type" value="Genomic_DNA"/>
</dbReference>
<organism evidence="6 7">
    <name type="scientific">Cellulomonas soli</name>
    <dbReference type="NCBI Taxonomy" id="931535"/>
    <lineage>
        <taxon>Bacteria</taxon>
        <taxon>Bacillati</taxon>
        <taxon>Actinomycetota</taxon>
        <taxon>Actinomycetes</taxon>
        <taxon>Micrococcales</taxon>
        <taxon>Cellulomonadaceae</taxon>
        <taxon>Cellulomonas</taxon>
    </lineage>
</organism>
<proteinExistence type="predicted"/>
<keyword evidence="1" id="KW-0805">Transcription regulation</keyword>
<feature type="DNA-binding region" description="H-T-H motif" evidence="4">
    <location>
        <begin position="31"/>
        <end position="50"/>
    </location>
</feature>
<dbReference type="InterPro" id="IPR009057">
    <property type="entry name" value="Homeodomain-like_sf"/>
</dbReference>
<dbReference type="InterPro" id="IPR050109">
    <property type="entry name" value="HTH-type_TetR-like_transc_reg"/>
</dbReference>
<dbReference type="GO" id="GO:0003700">
    <property type="term" value="F:DNA-binding transcription factor activity"/>
    <property type="evidence" value="ECO:0007669"/>
    <property type="project" value="TreeGrafter"/>
</dbReference>
<sequence length="195" mass="20646">MIRREQAERTRELLLDAAAAELWLHGLGGTRIQDVLDRAQVTKGGLYHHFTSKQEMADALAAQEAGRWPALAEDVSSSGARGLSALEEFAVSAAQRLQDDIRAKAVLRIAEELEGSAAASVLAAWHDFTILSLQQAIADGEVGDSIAIREVAATVVEAVYGACVCPAPASVPVDGPVRVRRLWAVLAPGLRSTAG</sequence>
<dbReference type="PROSITE" id="PS50977">
    <property type="entry name" value="HTH_TETR_2"/>
    <property type="match status" value="1"/>
</dbReference>
<dbReference type="Pfam" id="PF00440">
    <property type="entry name" value="TetR_N"/>
    <property type="match status" value="1"/>
</dbReference>
<dbReference type="InterPro" id="IPR036271">
    <property type="entry name" value="Tet_transcr_reg_TetR-rel_C_sf"/>
</dbReference>
<dbReference type="RefSeq" id="WP_179561809.1">
    <property type="nucleotide sequence ID" value="NZ_BAABBJ010000015.1"/>
</dbReference>
<dbReference type="Proteomes" id="UP000321798">
    <property type="component" value="Unassembled WGS sequence"/>
</dbReference>
<feature type="domain" description="HTH tetR-type" evidence="5">
    <location>
        <begin position="8"/>
        <end position="68"/>
    </location>
</feature>
<dbReference type="PANTHER" id="PTHR30055">
    <property type="entry name" value="HTH-TYPE TRANSCRIPTIONAL REGULATOR RUTR"/>
    <property type="match status" value="1"/>
</dbReference>
<comment type="caution">
    <text evidence="6">The sequence shown here is derived from an EMBL/GenBank/DDBJ whole genome shotgun (WGS) entry which is preliminary data.</text>
</comment>
<protein>
    <submittedName>
        <fullName evidence="6">TetR family transcriptional regulator</fullName>
    </submittedName>
</protein>
<evidence type="ECO:0000313" key="6">
    <source>
        <dbReference type="EMBL" id="GEP67792.1"/>
    </source>
</evidence>
<evidence type="ECO:0000256" key="1">
    <source>
        <dbReference type="ARBA" id="ARBA00023015"/>
    </source>
</evidence>
<keyword evidence="7" id="KW-1185">Reference proteome</keyword>
<dbReference type="GO" id="GO:0000976">
    <property type="term" value="F:transcription cis-regulatory region binding"/>
    <property type="evidence" value="ECO:0007669"/>
    <property type="project" value="TreeGrafter"/>
</dbReference>
<keyword evidence="3" id="KW-0804">Transcription</keyword>
<evidence type="ECO:0000256" key="4">
    <source>
        <dbReference type="PROSITE-ProRule" id="PRU00335"/>
    </source>
</evidence>
<dbReference type="Gene3D" id="1.10.357.10">
    <property type="entry name" value="Tetracycline Repressor, domain 2"/>
    <property type="match status" value="1"/>
</dbReference>
<accession>A0A512P9I8</accession>
<evidence type="ECO:0000256" key="2">
    <source>
        <dbReference type="ARBA" id="ARBA00023125"/>
    </source>
</evidence>
<dbReference type="PRINTS" id="PR00455">
    <property type="entry name" value="HTHTETR"/>
</dbReference>